<dbReference type="RefSeq" id="XP_033815376.1">
    <property type="nucleotide sequence ID" value="XM_033959485.1"/>
</dbReference>
<proteinExistence type="predicted"/>
<dbReference type="Proteomes" id="UP000515159">
    <property type="component" value="Chromosome 9"/>
</dbReference>
<dbReference type="GeneID" id="117367157"/>
<dbReference type="Pfam" id="PF20266">
    <property type="entry name" value="Mab-21_C"/>
    <property type="match status" value="1"/>
</dbReference>
<gene>
    <name evidence="3" type="primary">MAB21L4</name>
</gene>
<dbReference type="InterPro" id="IPR024810">
    <property type="entry name" value="MAB21L/cGLR"/>
</dbReference>
<dbReference type="CTD" id="79919"/>
<dbReference type="InterPro" id="IPR046906">
    <property type="entry name" value="Mab-21_HhH/H2TH-like"/>
</dbReference>
<dbReference type="PANTHER" id="PTHR10656">
    <property type="entry name" value="CELL FATE DETERMINING PROTEIN MAB21-RELATED"/>
    <property type="match status" value="1"/>
</dbReference>
<dbReference type="Gene3D" id="1.10.1410.40">
    <property type="match status" value="1"/>
</dbReference>
<dbReference type="AlphaFoldDB" id="A0A6P8SJ16"/>
<dbReference type="PANTHER" id="PTHR10656:SF7">
    <property type="entry name" value="PROTEIN MAB-21-LIKE 4"/>
    <property type="match status" value="1"/>
</dbReference>
<evidence type="ECO:0000313" key="3">
    <source>
        <dbReference type="RefSeq" id="XP_033815376.1"/>
    </source>
</evidence>
<evidence type="ECO:0000259" key="1">
    <source>
        <dbReference type="Pfam" id="PF20266"/>
    </source>
</evidence>
<dbReference type="FunCoup" id="A0A6P8SJ16">
    <property type="interactions" value="2"/>
</dbReference>
<organism evidence="2 3">
    <name type="scientific">Geotrypetes seraphini</name>
    <name type="common">Gaboon caecilian</name>
    <name type="synonym">Caecilia seraphini</name>
    <dbReference type="NCBI Taxonomy" id="260995"/>
    <lineage>
        <taxon>Eukaryota</taxon>
        <taxon>Metazoa</taxon>
        <taxon>Chordata</taxon>
        <taxon>Craniata</taxon>
        <taxon>Vertebrata</taxon>
        <taxon>Euteleostomi</taxon>
        <taxon>Amphibia</taxon>
        <taxon>Gymnophiona</taxon>
        <taxon>Geotrypetes</taxon>
    </lineage>
</organism>
<name>A0A6P8SJ16_GEOSA</name>
<evidence type="ECO:0000313" key="2">
    <source>
        <dbReference type="Proteomes" id="UP000515159"/>
    </source>
</evidence>
<sequence length="442" mass="50930">MAIKISLWHHYRHVIKSQSSQRIQHFQRAENVLFTILEKVSAMDSRFRVDYCRDHEAIEFSLRTSVDGLTMDVPLWLNSEALLVQESLDSQQGSHIASNSRGLTLSGSYYLEVQKDSVVPECWCKDDVFDATVDSRRSGQIVPGKVVKLLKDLIVAAIVQCKHHALIAPGDLCAVDLTKDSLRILLLVKCNVKMVHFNIVPVVKRQEDIIKLERKQKEKVRGFPQDKLKAALTPGADLVPATHHQWRYSSNQLLRKLFIIVDTLGGYRLDSLSILDRVNNEYWLEEGKGLSFYHLKIVLFWATEIFPSSEDWDDLESSVYRLLVILLCCLANKNLPDFLHPDQNLFQGVDIDLSFLYSKVEEFANKPEQFLKIHITHQVPIRDERVENGIKTLLKLPANDGIYWDTPYFDILLNKFMVYHIQDKDRISAMQNLMSQIKNLTN</sequence>
<dbReference type="InParanoid" id="A0A6P8SJ16"/>
<reference evidence="3" key="1">
    <citation type="submission" date="2025-08" db="UniProtKB">
        <authorList>
            <consortium name="RefSeq"/>
        </authorList>
    </citation>
    <scope>IDENTIFICATION</scope>
</reference>
<dbReference type="KEGG" id="gsh:117367157"/>
<protein>
    <submittedName>
        <fullName evidence="3">Protein mab-21-like 4</fullName>
    </submittedName>
</protein>
<feature type="domain" description="Mab-21-like HhH/H2TH-like" evidence="1">
    <location>
        <begin position="288"/>
        <end position="351"/>
    </location>
</feature>
<keyword evidence="2" id="KW-1185">Reference proteome</keyword>
<dbReference type="OrthoDB" id="9922809at2759"/>
<accession>A0A6P8SJ16</accession>
<dbReference type="SMART" id="SM01265">
    <property type="entry name" value="Mab-21"/>
    <property type="match status" value="1"/>
</dbReference>